<proteinExistence type="predicted"/>
<dbReference type="STRING" id="1617427.UZ20_WS6002001045"/>
<accession>A0A136KEU1</accession>
<protein>
    <submittedName>
        <fullName evidence="1">Uncharacterized protein</fullName>
    </submittedName>
</protein>
<name>A0A136KEU1_9BACT</name>
<dbReference type="EMBL" id="JYPD01000028">
    <property type="protein sequence ID" value="KXK07922.1"/>
    <property type="molecule type" value="Genomic_DNA"/>
</dbReference>
<dbReference type="Proteomes" id="UP000070449">
    <property type="component" value="Unassembled WGS sequence"/>
</dbReference>
<evidence type="ECO:0000313" key="2">
    <source>
        <dbReference type="Proteomes" id="UP000070449"/>
    </source>
</evidence>
<evidence type="ECO:0000313" key="1">
    <source>
        <dbReference type="EMBL" id="KXK07922.1"/>
    </source>
</evidence>
<gene>
    <name evidence="1" type="ORF">UZ20_WS6002001045</name>
</gene>
<reference evidence="1 2" key="1">
    <citation type="submission" date="2015-02" db="EMBL/GenBank/DDBJ databases">
        <title>Improved understanding of the partial-nitritation anammox process through 23 genomes representing the majority of the microbial community.</title>
        <authorList>
            <person name="Speth D.R."/>
            <person name="In T Zandt M."/>
            <person name="Guerrero Cruz S."/>
            <person name="Jetten M.S."/>
            <person name="Dutilh B.E."/>
        </authorList>
    </citation>
    <scope>NUCLEOTIDE SEQUENCE [LARGE SCALE GENOMIC DNA]</scope>
    <source>
        <strain evidence="1">OLB21</strain>
    </source>
</reference>
<comment type="caution">
    <text evidence="1">The sequence shown here is derived from an EMBL/GenBank/DDBJ whole genome shotgun (WGS) entry which is preliminary data.</text>
</comment>
<sequence length="367" mass="40636">MGDLESYVQKRFQNADRNGRAGYYSVGEGNHEKAYQGPDLIAGYAGLKGSMLSEESFTLIVNAIKSGISIKAIASAFSAAGKEVDISDPIIHPAMRWYIFRLVTGPEVGMFQAKQDEANHSMAFLNSEFNGPGCTLLDLEESLRRIGLFDTSIGQEVLETYKDDFLRQERVIDSLLNELINDGDHKATVYAHNPVRMQEILAGEMFAKLVKHSETVAFEDVMSLVQDRILVIGGHYHFEPKKAERRKGVRVLSAISRQLMGPLAMKPAEYPSIFGSEGRLQIILGAVEVILRQGTFQTYPKGDKAEILIGSADDPRSVFVDAEDIMSTFNSLKRKSFVNRAGQMLKRINIYAGGGDRTRTAVKAKGF</sequence>
<organism evidence="1 2">
    <name type="scientific">candidate division WS6 bacterium OLB21</name>
    <dbReference type="NCBI Taxonomy" id="1617427"/>
    <lineage>
        <taxon>Bacteria</taxon>
        <taxon>Candidatus Dojkabacteria</taxon>
    </lineage>
</organism>
<dbReference type="AlphaFoldDB" id="A0A136KEU1"/>